<protein>
    <submittedName>
        <fullName evidence="2">Uncharacterized protein</fullName>
    </submittedName>
</protein>
<sequence length="74" mass="7885">MEAALPHASEDERGAATGQRLHQDVTAGVWAREAEWEQGRARQAAAKARAEARQPASSAPPSRSPPSAPRSIRS</sequence>
<feature type="compositionally biased region" description="Low complexity" evidence="1">
    <location>
        <begin position="41"/>
        <end position="61"/>
    </location>
</feature>
<dbReference type="Proteomes" id="UP000608024">
    <property type="component" value="Unassembled WGS sequence"/>
</dbReference>
<gene>
    <name evidence="2" type="ORF">GCM10018785_02370</name>
</gene>
<reference evidence="2" key="2">
    <citation type="submission" date="2020-09" db="EMBL/GenBank/DDBJ databases">
        <authorList>
            <person name="Sun Q."/>
            <person name="Ohkuma M."/>
        </authorList>
    </citation>
    <scope>NUCLEOTIDE SEQUENCE</scope>
    <source>
        <strain evidence="2">JCM 4784</strain>
    </source>
</reference>
<proteinExistence type="predicted"/>
<comment type="caution">
    <text evidence="2">The sequence shown here is derived from an EMBL/GenBank/DDBJ whole genome shotgun (WGS) entry which is preliminary data.</text>
</comment>
<feature type="region of interest" description="Disordered" evidence="1">
    <location>
        <begin position="1"/>
        <end position="74"/>
    </location>
</feature>
<accession>A0A918Z4A9</accession>
<reference evidence="2" key="1">
    <citation type="journal article" date="2014" name="Int. J. Syst. Evol. Microbiol.">
        <title>Complete genome sequence of Corynebacterium casei LMG S-19264T (=DSM 44701T), isolated from a smear-ripened cheese.</title>
        <authorList>
            <consortium name="US DOE Joint Genome Institute (JGI-PGF)"/>
            <person name="Walter F."/>
            <person name="Albersmeier A."/>
            <person name="Kalinowski J."/>
            <person name="Ruckert C."/>
        </authorList>
    </citation>
    <scope>NUCLEOTIDE SEQUENCE</scope>
    <source>
        <strain evidence="2">JCM 4784</strain>
    </source>
</reference>
<keyword evidence="3" id="KW-1185">Reference proteome</keyword>
<dbReference type="AlphaFoldDB" id="A0A918Z4A9"/>
<evidence type="ECO:0000313" key="2">
    <source>
        <dbReference type="EMBL" id="GHE36178.1"/>
    </source>
</evidence>
<dbReference type="EMBL" id="BNBT01000002">
    <property type="protein sequence ID" value="GHE36178.1"/>
    <property type="molecule type" value="Genomic_DNA"/>
</dbReference>
<evidence type="ECO:0000313" key="3">
    <source>
        <dbReference type="Proteomes" id="UP000608024"/>
    </source>
</evidence>
<organism evidence="2 3">
    <name type="scientific">Streptomyces longispororuber</name>
    <dbReference type="NCBI Taxonomy" id="68230"/>
    <lineage>
        <taxon>Bacteria</taxon>
        <taxon>Bacillati</taxon>
        <taxon>Actinomycetota</taxon>
        <taxon>Actinomycetes</taxon>
        <taxon>Kitasatosporales</taxon>
        <taxon>Streptomycetaceae</taxon>
        <taxon>Streptomyces</taxon>
    </lineage>
</organism>
<name>A0A918Z4A9_9ACTN</name>
<evidence type="ECO:0000256" key="1">
    <source>
        <dbReference type="SAM" id="MobiDB-lite"/>
    </source>
</evidence>